<dbReference type="EMBL" id="JADCKQ010000015">
    <property type="protein sequence ID" value="MBI1495181.1"/>
    <property type="molecule type" value="Genomic_DNA"/>
</dbReference>
<dbReference type="PROSITE" id="PS51257">
    <property type="entry name" value="PROKAR_LIPOPROTEIN"/>
    <property type="match status" value="1"/>
</dbReference>
<name>A0A8J7IQ91_9RHOB</name>
<sequence>MFFRTLLALATAFVLTGCEEANRQAEERSAANLELAATHMPSLIQAEYRPVLPPCFDFLRNGVAPTSQTLQRLGYQDRGRIFEYRNIKDLKQSETSEVVKHAFFDTYSFRGTNSCRVVYFSSFFPAYYVADQAQAPVENLLRANGYSRVAGPDGNRFTKDGLTVSLIIRYRDSLTEIILRGEAD</sequence>
<proteinExistence type="predicted"/>
<accession>A0A8J7IQ91</accession>
<comment type="caution">
    <text evidence="1">The sequence shown here is derived from an EMBL/GenBank/DDBJ whole genome shotgun (WGS) entry which is preliminary data.</text>
</comment>
<organism evidence="1 2">
    <name type="scientific">Halocynthiibacter styelae</name>
    <dbReference type="NCBI Taxonomy" id="2761955"/>
    <lineage>
        <taxon>Bacteria</taxon>
        <taxon>Pseudomonadati</taxon>
        <taxon>Pseudomonadota</taxon>
        <taxon>Alphaproteobacteria</taxon>
        <taxon>Rhodobacterales</taxon>
        <taxon>Paracoccaceae</taxon>
        <taxon>Halocynthiibacter</taxon>
    </lineage>
</organism>
<protein>
    <submittedName>
        <fullName evidence="1">Uncharacterized protein</fullName>
    </submittedName>
</protein>
<dbReference type="Proteomes" id="UP000640583">
    <property type="component" value="Unassembled WGS sequence"/>
</dbReference>
<reference evidence="1" key="1">
    <citation type="submission" date="2020-10" db="EMBL/GenBank/DDBJ databases">
        <title>Paenihalocynthiibacter styelae gen. nov., sp. nov., isolated from stalked sea squirt Styela clava.</title>
        <authorList>
            <person name="Kim Y.-O."/>
            <person name="Yoon J.-H."/>
        </authorList>
    </citation>
    <scope>NUCLEOTIDE SEQUENCE</scope>
    <source>
        <strain evidence="1">MYP1-1</strain>
    </source>
</reference>
<dbReference type="AlphaFoldDB" id="A0A8J7IQ91"/>
<dbReference type="RefSeq" id="WP_228849893.1">
    <property type="nucleotide sequence ID" value="NZ_JADCKQ010000015.1"/>
</dbReference>
<gene>
    <name evidence="1" type="ORF">H1D41_16165</name>
</gene>
<keyword evidence="2" id="KW-1185">Reference proteome</keyword>
<evidence type="ECO:0000313" key="2">
    <source>
        <dbReference type="Proteomes" id="UP000640583"/>
    </source>
</evidence>
<evidence type="ECO:0000313" key="1">
    <source>
        <dbReference type="EMBL" id="MBI1495181.1"/>
    </source>
</evidence>